<dbReference type="PANTHER" id="PTHR30289">
    <property type="entry name" value="UNCHARACTERIZED PROTEIN YBCL-RELATED"/>
    <property type="match status" value="1"/>
</dbReference>
<sequence>MENSPFAKLQEVPRFRLTSTDIAEGVELAPRHRSGIMQIPGGEDVSPQLSWSDFPPATRSFALTCYDPDAPTQSGWWHWAVLDIPPDCTALPTGAGGPDGVGMPAGAISLRNDAGLPGYLGAAPPKGHGDHRYFYMVHAVDVESLGLGPDTTPAALGFNLFFHSIGRAWLTPTFGH</sequence>
<dbReference type="SUPFAM" id="SSF49777">
    <property type="entry name" value="PEBP-like"/>
    <property type="match status" value="1"/>
</dbReference>
<accession>A0A644YLW3</accession>
<dbReference type="Gene3D" id="3.90.280.10">
    <property type="entry name" value="PEBP-like"/>
    <property type="match status" value="1"/>
</dbReference>
<name>A0A644YLW3_9ZZZZ</name>
<proteinExistence type="predicted"/>
<dbReference type="Pfam" id="PF01161">
    <property type="entry name" value="PBP"/>
    <property type="match status" value="1"/>
</dbReference>
<organism evidence="1">
    <name type="scientific">bioreactor metagenome</name>
    <dbReference type="NCBI Taxonomy" id="1076179"/>
    <lineage>
        <taxon>unclassified sequences</taxon>
        <taxon>metagenomes</taxon>
        <taxon>ecological metagenomes</taxon>
    </lineage>
</organism>
<dbReference type="EMBL" id="VSSQ01005479">
    <property type="protein sequence ID" value="MPM29309.1"/>
    <property type="molecule type" value="Genomic_DNA"/>
</dbReference>
<dbReference type="InterPro" id="IPR008914">
    <property type="entry name" value="PEBP"/>
</dbReference>
<reference evidence="1" key="1">
    <citation type="submission" date="2019-08" db="EMBL/GenBank/DDBJ databases">
        <authorList>
            <person name="Kucharzyk K."/>
            <person name="Murdoch R.W."/>
            <person name="Higgins S."/>
            <person name="Loffler F."/>
        </authorList>
    </citation>
    <scope>NUCLEOTIDE SEQUENCE</scope>
</reference>
<protein>
    <recommendedName>
        <fullName evidence="2">Lipoprotein LppC</fullName>
    </recommendedName>
</protein>
<dbReference type="NCBIfam" id="TIGR00481">
    <property type="entry name" value="YbhB/YbcL family Raf kinase inhibitor-like protein"/>
    <property type="match status" value="1"/>
</dbReference>
<dbReference type="CDD" id="cd00865">
    <property type="entry name" value="PEBP_bact_arch"/>
    <property type="match status" value="1"/>
</dbReference>
<comment type="caution">
    <text evidence="1">The sequence shown here is derived from an EMBL/GenBank/DDBJ whole genome shotgun (WGS) entry which is preliminary data.</text>
</comment>
<dbReference type="InterPro" id="IPR036610">
    <property type="entry name" value="PEBP-like_sf"/>
</dbReference>
<evidence type="ECO:0008006" key="2">
    <source>
        <dbReference type="Google" id="ProtNLM"/>
    </source>
</evidence>
<dbReference type="AlphaFoldDB" id="A0A644YLW3"/>
<gene>
    <name evidence="1" type="ORF">SDC9_75849</name>
</gene>
<dbReference type="PANTHER" id="PTHR30289:SF1">
    <property type="entry name" value="PEBP (PHOSPHATIDYLETHANOLAMINE-BINDING PROTEIN) FAMILY PROTEIN"/>
    <property type="match status" value="1"/>
</dbReference>
<evidence type="ECO:0000313" key="1">
    <source>
        <dbReference type="EMBL" id="MPM29309.1"/>
    </source>
</evidence>
<dbReference type="InterPro" id="IPR005247">
    <property type="entry name" value="YbhB_YbcL/LppC-like"/>
</dbReference>